<proteinExistence type="predicted"/>
<dbReference type="EMBL" id="GGEC01057178">
    <property type="protein sequence ID" value="MBX37662.1"/>
    <property type="molecule type" value="Transcribed_RNA"/>
</dbReference>
<name>A0A2P2N578_RHIMU</name>
<dbReference type="AlphaFoldDB" id="A0A2P2N578"/>
<organism evidence="1">
    <name type="scientific">Rhizophora mucronata</name>
    <name type="common">Asiatic mangrove</name>
    <dbReference type="NCBI Taxonomy" id="61149"/>
    <lineage>
        <taxon>Eukaryota</taxon>
        <taxon>Viridiplantae</taxon>
        <taxon>Streptophyta</taxon>
        <taxon>Embryophyta</taxon>
        <taxon>Tracheophyta</taxon>
        <taxon>Spermatophyta</taxon>
        <taxon>Magnoliopsida</taxon>
        <taxon>eudicotyledons</taxon>
        <taxon>Gunneridae</taxon>
        <taxon>Pentapetalae</taxon>
        <taxon>rosids</taxon>
        <taxon>fabids</taxon>
        <taxon>Malpighiales</taxon>
        <taxon>Rhizophoraceae</taxon>
        <taxon>Rhizophora</taxon>
    </lineage>
</organism>
<evidence type="ECO:0000313" key="1">
    <source>
        <dbReference type="EMBL" id="MBX37662.1"/>
    </source>
</evidence>
<reference evidence="1" key="1">
    <citation type="submission" date="2018-02" db="EMBL/GenBank/DDBJ databases">
        <title>Rhizophora mucronata_Transcriptome.</title>
        <authorList>
            <person name="Meera S.P."/>
            <person name="Sreeshan A."/>
            <person name="Augustine A."/>
        </authorList>
    </citation>
    <scope>NUCLEOTIDE SEQUENCE</scope>
    <source>
        <tissue evidence="1">Leaf</tissue>
    </source>
</reference>
<accession>A0A2P2N578</accession>
<protein>
    <submittedName>
        <fullName evidence="1">Uncharacterized protein</fullName>
    </submittedName>
</protein>
<sequence length="28" mass="3260">MTGKGTISTSYFFLSFPSNQYSRYPLEH</sequence>